<accession>A0A8X6N389</accession>
<sequence>MELPAAVFTAMFFICSVVYGSVHRSKRQDEFFSQEVTNFNLVKPTKVTSDGQFLSHDVKHYTKHFQNRRYRRSVQDEHVHYLVHIDGLQTLLKLRPNIKLLGPGMIVERKGKMSRIAPSKHYQEHCFFQGNIVDNSTDSHVALSTCVGLVS</sequence>
<keyword evidence="2" id="KW-0732">Signal</keyword>
<protein>
    <recommendedName>
        <fullName evidence="3">Peptidase M12B propeptide domain-containing protein</fullName>
    </recommendedName>
</protein>
<name>A0A8X6N389_NEPPI</name>
<feature type="chain" id="PRO_5036462056" description="Peptidase M12B propeptide domain-containing protein" evidence="2">
    <location>
        <begin position="21"/>
        <end position="151"/>
    </location>
</feature>
<organism evidence="4 5">
    <name type="scientific">Nephila pilipes</name>
    <name type="common">Giant wood spider</name>
    <name type="synonym">Nephila maculata</name>
    <dbReference type="NCBI Taxonomy" id="299642"/>
    <lineage>
        <taxon>Eukaryota</taxon>
        <taxon>Metazoa</taxon>
        <taxon>Ecdysozoa</taxon>
        <taxon>Arthropoda</taxon>
        <taxon>Chelicerata</taxon>
        <taxon>Arachnida</taxon>
        <taxon>Araneae</taxon>
        <taxon>Araneomorphae</taxon>
        <taxon>Entelegynae</taxon>
        <taxon>Araneoidea</taxon>
        <taxon>Nephilidae</taxon>
        <taxon>Nephila</taxon>
    </lineage>
</organism>
<dbReference type="AlphaFoldDB" id="A0A8X6N389"/>
<reference evidence="4" key="1">
    <citation type="submission" date="2020-08" db="EMBL/GenBank/DDBJ databases">
        <title>Multicomponent nature underlies the extraordinary mechanical properties of spider dragline silk.</title>
        <authorList>
            <person name="Kono N."/>
            <person name="Nakamura H."/>
            <person name="Mori M."/>
            <person name="Yoshida Y."/>
            <person name="Ohtoshi R."/>
            <person name="Malay A.D."/>
            <person name="Moran D.A.P."/>
            <person name="Tomita M."/>
            <person name="Numata K."/>
            <person name="Arakawa K."/>
        </authorList>
    </citation>
    <scope>NUCLEOTIDE SEQUENCE</scope>
</reference>
<evidence type="ECO:0000256" key="2">
    <source>
        <dbReference type="SAM" id="SignalP"/>
    </source>
</evidence>
<dbReference type="OrthoDB" id="412680at2759"/>
<comment type="caution">
    <text evidence="4">The sequence shown here is derived from an EMBL/GenBank/DDBJ whole genome shotgun (WGS) entry which is preliminary data.</text>
</comment>
<evidence type="ECO:0000313" key="4">
    <source>
        <dbReference type="EMBL" id="GFS91452.1"/>
    </source>
</evidence>
<evidence type="ECO:0000313" key="5">
    <source>
        <dbReference type="Proteomes" id="UP000887013"/>
    </source>
</evidence>
<feature type="domain" description="Peptidase M12B propeptide" evidence="3">
    <location>
        <begin position="41"/>
        <end position="132"/>
    </location>
</feature>
<dbReference type="Proteomes" id="UP000887013">
    <property type="component" value="Unassembled WGS sequence"/>
</dbReference>
<feature type="signal peptide" evidence="2">
    <location>
        <begin position="1"/>
        <end position="20"/>
    </location>
</feature>
<keyword evidence="1" id="KW-1015">Disulfide bond</keyword>
<dbReference type="InterPro" id="IPR002870">
    <property type="entry name" value="Peptidase_M12B_N"/>
</dbReference>
<proteinExistence type="predicted"/>
<keyword evidence="5" id="KW-1185">Reference proteome</keyword>
<gene>
    <name evidence="4" type="ORF">NPIL_409761</name>
</gene>
<dbReference type="EMBL" id="BMAW01099733">
    <property type="protein sequence ID" value="GFS91452.1"/>
    <property type="molecule type" value="Genomic_DNA"/>
</dbReference>
<evidence type="ECO:0000259" key="3">
    <source>
        <dbReference type="Pfam" id="PF01562"/>
    </source>
</evidence>
<dbReference type="Pfam" id="PF01562">
    <property type="entry name" value="Pep_M12B_propep"/>
    <property type="match status" value="1"/>
</dbReference>
<evidence type="ECO:0000256" key="1">
    <source>
        <dbReference type="ARBA" id="ARBA00023157"/>
    </source>
</evidence>